<proteinExistence type="inferred from homology"/>
<evidence type="ECO:0000313" key="5">
    <source>
        <dbReference type="Proteomes" id="UP000008461"/>
    </source>
</evidence>
<evidence type="ECO:0000259" key="3">
    <source>
        <dbReference type="Pfam" id="PF00884"/>
    </source>
</evidence>
<dbReference type="GO" id="GO:0004098">
    <property type="term" value="F:cerebroside-sulfatase activity"/>
    <property type="evidence" value="ECO:0007669"/>
    <property type="project" value="UniProtKB-EC"/>
</dbReference>
<dbReference type="CDD" id="cd16026">
    <property type="entry name" value="GALNS_like"/>
    <property type="match status" value="1"/>
</dbReference>
<dbReference type="Pfam" id="PF00884">
    <property type="entry name" value="Sulfatase"/>
    <property type="match status" value="1"/>
</dbReference>
<evidence type="ECO:0000256" key="2">
    <source>
        <dbReference type="ARBA" id="ARBA00022801"/>
    </source>
</evidence>
<dbReference type="InterPro" id="IPR000917">
    <property type="entry name" value="Sulfatase_N"/>
</dbReference>
<dbReference type="GO" id="GO:0004065">
    <property type="term" value="F:arylsulfatase activity"/>
    <property type="evidence" value="ECO:0007669"/>
    <property type="project" value="TreeGrafter"/>
</dbReference>
<dbReference type="PANTHER" id="PTHR42693:SF53">
    <property type="entry name" value="ENDO-4-O-SULFATASE"/>
    <property type="match status" value="1"/>
</dbReference>
<dbReference type="Gene3D" id="3.30.1120.10">
    <property type="match status" value="1"/>
</dbReference>
<dbReference type="AlphaFoldDB" id="F4KQQ4"/>
<dbReference type="OrthoDB" id="9764377at2"/>
<evidence type="ECO:0000313" key="4">
    <source>
        <dbReference type="EMBL" id="AEE51027.1"/>
    </source>
</evidence>
<gene>
    <name evidence="4" type="ordered locus">Halhy_3166</name>
</gene>
<dbReference type="InterPro" id="IPR050738">
    <property type="entry name" value="Sulfatase"/>
</dbReference>
<dbReference type="InterPro" id="IPR017850">
    <property type="entry name" value="Alkaline_phosphatase_core_sf"/>
</dbReference>
<organism evidence="4 5">
    <name type="scientific">Haliscomenobacter hydrossis (strain ATCC 27775 / DSM 1100 / LMG 10767 / O)</name>
    <dbReference type="NCBI Taxonomy" id="760192"/>
    <lineage>
        <taxon>Bacteria</taxon>
        <taxon>Pseudomonadati</taxon>
        <taxon>Bacteroidota</taxon>
        <taxon>Saprospiria</taxon>
        <taxon>Saprospirales</taxon>
        <taxon>Haliscomenobacteraceae</taxon>
        <taxon>Haliscomenobacter</taxon>
    </lineage>
</organism>
<dbReference type="EC" id="3.1.6.8" evidence="4"/>
<dbReference type="RefSeq" id="WP_013765569.1">
    <property type="nucleotide sequence ID" value="NC_015510.1"/>
</dbReference>
<reference key="2">
    <citation type="submission" date="2011-04" db="EMBL/GenBank/DDBJ databases">
        <title>Complete sequence of chromosome of Haliscomenobacter hydrossis DSM 1100.</title>
        <authorList>
            <consortium name="US DOE Joint Genome Institute (JGI-PGF)"/>
            <person name="Lucas S."/>
            <person name="Han J."/>
            <person name="Lapidus A."/>
            <person name="Bruce D."/>
            <person name="Goodwin L."/>
            <person name="Pitluck S."/>
            <person name="Peters L."/>
            <person name="Kyrpides N."/>
            <person name="Mavromatis K."/>
            <person name="Ivanova N."/>
            <person name="Ovchinnikova G."/>
            <person name="Pagani I."/>
            <person name="Daligault H."/>
            <person name="Detter J.C."/>
            <person name="Han C."/>
            <person name="Land M."/>
            <person name="Hauser L."/>
            <person name="Markowitz V."/>
            <person name="Cheng J.-F."/>
            <person name="Hugenholtz P."/>
            <person name="Woyke T."/>
            <person name="Wu D."/>
            <person name="Verbarg S."/>
            <person name="Frueling A."/>
            <person name="Brambilla E."/>
            <person name="Klenk H.-P."/>
            <person name="Eisen J.A."/>
        </authorList>
    </citation>
    <scope>NUCLEOTIDE SEQUENCE</scope>
    <source>
        <strain>DSM 1100</strain>
    </source>
</reference>
<keyword evidence="5" id="KW-1185">Reference proteome</keyword>
<dbReference type="STRING" id="760192.Halhy_3166"/>
<protein>
    <submittedName>
        <fullName evidence="4">Cerebroside-sulfatase</fullName>
        <ecNumber evidence="4">3.1.6.8</ecNumber>
    </submittedName>
</protein>
<dbReference type="EMBL" id="CP002691">
    <property type="protein sequence ID" value="AEE51027.1"/>
    <property type="molecule type" value="Genomic_DNA"/>
</dbReference>
<keyword evidence="2 4" id="KW-0378">Hydrolase</keyword>
<name>F4KQQ4_HALH1</name>
<feature type="domain" description="Sulfatase N-terminal" evidence="3">
    <location>
        <begin position="29"/>
        <end position="348"/>
    </location>
</feature>
<dbReference type="PANTHER" id="PTHR42693">
    <property type="entry name" value="ARYLSULFATASE FAMILY MEMBER"/>
    <property type="match status" value="1"/>
</dbReference>
<dbReference type="HOGENOM" id="CLU_006332_10_4_10"/>
<dbReference type="Gene3D" id="3.40.720.10">
    <property type="entry name" value="Alkaline Phosphatase, subunit A"/>
    <property type="match status" value="1"/>
</dbReference>
<accession>F4KQQ4</accession>
<sequence>MSKFYSMLLLALSLFVDGWKTPTAKEKLPNIVLIFMDDLGYGDLSCYGALNYKTPNLDKLAVEGIRFTNFLSAQPVCTASRVGLLTGCYPNRLSMSGALFPGAKVGINANETTLAELFKQKNYTTGIFGKWHLGDNQKFLPLQHGFDEYFGIPFSNDMWPVWYDGKPATAEQAGKFRFPPLALMEGNTKIEEISTLEKQGLLTKRLTERAVSFIQKNKKNPFFLYLPHPMPHVPIEASPAFKGKSKQGIYGDVIMEIDWSVGQIMQALAANGLDKNTLVIFTSDNGPWYNFGSHAGSNGGFREGKGTSFEGGFRVPCIMRWKGRVPAGAICNQLSSTIDILPTLADLCQLKLPEHKIDGFSMLPILNGNTEYEVRKNFYYYYYRNDLQAVRSGHWKLILPHKGRSYLNQLPGENGFPGASPEDTVFPMGLYDLRRDPGEAYDVQKKYPEVVEELLKLAEAARADLGDNLTKRVGANVRVSGIY</sequence>
<dbReference type="SUPFAM" id="SSF53649">
    <property type="entry name" value="Alkaline phosphatase-like"/>
    <property type="match status" value="1"/>
</dbReference>
<dbReference type="KEGG" id="hhy:Halhy_3166"/>
<reference evidence="4 5" key="1">
    <citation type="journal article" date="2011" name="Stand. Genomic Sci.">
        <title>Complete genome sequence of Haliscomenobacter hydrossis type strain (O).</title>
        <authorList>
            <consortium name="US DOE Joint Genome Institute (JGI-PGF)"/>
            <person name="Daligault H."/>
            <person name="Lapidus A."/>
            <person name="Zeytun A."/>
            <person name="Nolan M."/>
            <person name="Lucas S."/>
            <person name="Del Rio T.G."/>
            <person name="Tice H."/>
            <person name="Cheng J.F."/>
            <person name="Tapia R."/>
            <person name="Han C."/>
            <person name="Goodwin L."/>
            <person name="Pitluck S."/>
            <person name="Liolios K."/>
            <person name="Pagani I."/>
            <person name="Ivanova N."/>
            <person name="Huntemann M."/>
            <person name="Mavromatis K."/>
            <person name="Mikhailova N."/>
            <person name="Pati A."/>
            <person name="Chen A."/>
            <person name="Palaniappan K."/>
            <person name="Land M."/>
            <person name="Hauser L."/>
            <person name="Brambilla E.M."/>
            <person name="Rohde M."/>
            <person name="Verbarg S."/>
            <person name="Goker M."/>
            <person name="Bristow J."/>
            <person name="Eisen J.A."/>
            <person name="Markowitz V."/>
            <person name="Hugenholtz P."/>
            <person name="Kyrpides N.C."/>
            <person name="Klenk H.P."/>
            <person name="Woyke T."/>
        </authorList>
    </citation>
    <scope>NUCLEOTIDE SEQUENCE [LARGE SCALE GENOMIC DNA]</scope>
    <source>
        <strain evidence="5">ATCC 27775 / DSM 1100 / LMG 10767 / O</strain>
    </source>
</reference>
<dbReference type="Proteomes" id="UP000008461">
    <property type="component" value="Chromosome"/>
</dbReference>
<dbReference type="Pfam" id="PF14707">
    <property type="entry name" value="Sulfatase_C"/>
    <property type="match status" value="1"/>
</dbReference>
<comment type="similarity">
    <text evidence="1">Belongs to the sulfatase family.</text>
</comment>
<dbReference type="eggNOG" id="COG3119">
    <property type="taxonomic scope" value="Bacteria"/>
</dbReference>
<evidence type="ECO:0000256" key="1">
    <source>
        <dbReference type="ARBA" id="ARBA00008779"/>
    </source>
</evidence>